<protein>
    <submittedName>
        <fullName evidence="1">Uncharacterized protein</fullName>
    </submittedName>
</protein>
<gene>
    <name evidence="1" type="ORF">S03H2_41748</name>
</gene>
<feature type="non-terminal residue" evidence="1">
    <location>
        <position position="36"/>
    </location>
</feature>
<comment type="caution">
    <text evidence="1">The sequence shown here is derived from an EMBL/GenBank/DDBJ whole genome shotgun (WGS) entry which is preliminary data.</text>
</comment>
<evidence type="ECO:0000313" key="1">
    <source>
        <dbReference type="EMBL" id="GAH72440.1"/>
    </source>
</evidence>
<organism evidence="1">
    <name type="scientific">marine sediment metagenome</name>
    <dbReference type="NCBI Taxonomy" id="412755"/>
    <lineage>
        <taxon>unclassified sequences</taxon>
        <taxon>metagenomes</taxon>
        <taxon>ecological metagenomes</taxon>
    </lineage>
</organism>
<proteinExistence type="predicted"/>
<dbReference type="AlphaFoldDB" id="X1IT58"/>
<reference evidence="1" key="1">
    <citation type="journal article" date="2014" name="Front. Microbiol.">
        <title>High frequency of phylogenetically diverse reductive dehalogenase-homologous genes in deep subseafloor sedimentary metagenomes.</title>
        <authorList>
            <person name="Kawai M."/>
            <person name="Futagami T."/>
            <person name="Toyoda A."/>
            <person name="Takaki Y."/>
            <person name="Nishi S."/>
            <person name="Hori S."/>
            <person name="Arai W."/>
            <person name="Tsubouchi T."/>
            <person name="Morono Y."/>
            <person name="Uchiyama I."/>
            <person name="Ito T."/>
            <person name="Fujiyama A."/>
            <person name="Inagaki F."/>
            <person name="Takami H."/>
        </authorList>
    </citation>
    <scope>NUCLEOTIDE SEQUENCE</scope>
    <source>
        <strain evidence="1">Expedition CK06-06</strain>
    </source>
</reference>
<sequence length="36" mass="4321">MRKLNLKDYTVKTRVPDQMKLGKFIDAEFPYPFKDS</sequence>
<accession>X1IT58</accession>
<dbReference type="EMBL" id="BARU01025950">
    <property type="protein sequence ID" value="GAH72440.1"/>
    <property type="molecule type" value="Genomic_DNA"/>
</dbReference>
<name>X1IT58_9ZZZZ</name>